<proteinExistence type="predicted"/>
<dbReference type="Pfam" id="PF07484">
    <property type="entry name" value="Collar"/>
    <property type="match status" value="1"/>
</dbReference>
<name>A0ABW6A1G6_9BACT</name>
<dbReference type="Gene3D" id="3.90.1340.10">
    <property type="entry name" value="Phage tail collar domain"/>
    <property type="match status" value="1"/>
</dbReference>
<sequence>MKKILIILLSFTIYNSQAQVGIGTTSPNTTAQLDITANDKGLLIPRLTVTQRLGIVNPATGLLVYQTNDVTGFYYYNGSAWTNLVSGGSGGVPTGTIMPFAGSVVPDGWALCNGAAISRTVNALLFTTIGTVYGAGNGSTTFNVPDLRGRTVFGLDNMGGTAAGRLTTAGGINANNTLGANGGTQALSIAVTNLPAHNHSFTGSTSTTSSDSHTHTYQDAYFAENTNLIGSTGAIGGNGRFGTSAGTDNDNSFLFRTTSNGHTSNYNSSNVNLSTGSDSHNHTVTAAGTIGNTGSGTALPALNPALVLNYIIKL</sequence>
<feature type="domain" description="Phage tail collar" evidence="2">
    <location>
        <begin position="95"/>
        <end position="152"/>
    </location>
</feature>
<keyword evidence="1" id="KW-0732">Signal</keyword>
<evidence type="ECO:0000313" key="4">
    <source>
        <dbReference type="Proteomes" id="UP001597511"/>
    </source>
</evidence>
<reference evidence="4" key="1">
    <citation type="journal article" date="2019" name="Int. J. Syst. Evol. Microbiol.">
        <title>The Global Catalogue of Microorganisms (GCM) 10K type strain sequencing project: providing services to taxonomists for standard genome sequencing and annotation.</title>
        <authorList>
            <consortium name="The Broad Institute Genomics Platform"/>
            <consortium name="The Broad Institute Genome Sequencing Center for Infectious Disease"/>
            <person name="Wu L."/>
            <person name="Ma J."/>
        </authorList>
    </citation>
    <scope>NUCLEOTIDE SEQUENCE [LARGE SCALE GENOMIC DNA]</scope>
    <source>
        <strain evidence="4">KCTC 23299</strain>
    </source>
</reference>
<keyword evidence="4" id="KW-1185">Reference proteome</keyword>
<dbReference type="InterPro" id="IPR037053">
    <property type="entry name" value="Phage_tail_collar_dom_sf"/>
</dbReference>
<dbReference type="Proteomes" id="UP001597511">
    <property type="component" value="Unassembled WGS sequence"/>
</dbReference>
<dbReference type="SUPFAM" id="SSF88874">
    <property type="entry name" value="Receptor-binding domain of short tail fibre protein gp12"/>
    <property type="match status" value="1"/>
</dbReference>
<dbReference type="EMBL" id="JBHUOZ010000001">
    <property type="protein sequence ID" value="MFD2918864.1"/>
    <property type="molecule type" value="Genomic_DNA"/>
</dbReference>
<evidence type="ECO:0000259" key="2">
    <source>
        <dbReference type="Pfam" id="PF07484"/>
    </source>
</evidence>
<protein>
    <submittedName>
        <fullName evidence="3">Phage tail protein</fullName>
    </submittedName>
</protein>
<feature type="signal peptide" evidence="1">
    <location>
        <begin position="1"/>
        <end position="18"/>
    </location>
</feature>
<evidence type="ECO:0000256" key="1">
    <source>
        <dbReference type="SAM" id="SignalP"/>
    </source>
</evidence>
<comment type="caution">
    <text evidence="3">The sequence shown here is derived from an EMBL/GenBank/DDBJ whole genome shotgun (WGS) entry which is preliminary data.</text>
</comment>
<feature type="chain" id="PRO_5047109546" evidence="1">
    <location>
        <begin position="19"/>
        <end position="314"/>
    </location>
</feature>
<gene>
    <name evidence="3" type="ORF">ACFS6H_04015</name>
</gene>
<accession>A0ABW6A1G6</accession>
<evidence type="ECO:0000313" key="3">
    <source>
        <dbReference type="EMBL" id="MFD2918864.1"/>
    </source>
</evidence>
<dbReference type="RefSeq" id="WP_386095464.1">
    <property type="nucleotide sequence ID" value="NZ_JBHUOZ010000001.1"/>
</dbReference>
<organism evidence="3 4">
    <name type="scientific">Terrimonas rubra</name>
    <dbReference type="NCBI Taxonomy" id="1035890"/>
    <lineage>
        <taxon>Bacteria</taxon>
        <taxon>Pseudomonadati</taxon>
        <taxon>Bacteroidota</taxon>
        <taxon>Chitinophagia</taxon>
        <taxon>Chitinophagales</taxon>
        <taxon>Chitinophagaceae</taxon>
        <taxon>Terrimonas</taxon>
    </lineage>
</organism>
<dbReference type="InterPro" id="IPR011083">
    <property type="entry name" value="Phage_tail_collar_dom"/>
</dbReference>